<keyword evidence="2" id="KW-1185">Reference proteome</keyword>
<name>A0AAD5QYD8_PARTN</name>
<dbReference type="EMBL" id="JAHQIW010005473">
    <property type="protein sequence ID" value="KAJ1366137.1"/>
    <property type="molecule type" value="Genomic_DNA"/>
</dbReference>
<evidence type="ECO:0000313" key="2">
    <source>
        <dbReference type="Proteomes" id="UP001196413"/>
    </source>
</evidence>
<organism evidence="1 2">
    <name type="scientific">Parelaphostrongylus tenuis</name>
    <name type="common">Meningeal worm</name>
    <dbReference type="NCBI Taxonomy" id="148309"/>
    <lineage>
        <taxon>Eukaryota</taxon>
        <taxon>Metazoa</taxon>
        <taxon>Ecdysozoa</taxon>
        <taxon>Nematoda</taxon>
        <taxon>Chromadorea</taxon>
        <taxon>Rhabditida</taxon>
        <taxon>Rhabditina</taxon>
        <taxon>Rhabditomorpha</taxon>
        <taxon>Strongyloidea</taxon>
        <taxon>Metastrongylidae</taxon>
        <taxon>Parelaphostrongylus</taxon>
    </lineage>
</organism>
<proteinExistence type="predicted"/>
<gene>
    <name evidence="1" type="ORF">KIN20_026734</name>
</gene>
<accession>A0AAD5QYD8</accession>
<dbReference type="Proteomes" id="UP001196413">
    <property type="component" value="Unassembled WGS sequence"/>
</dbReference>
<dbReference type="AlphaFoldDB" id="A0AAD5QYD8"/>
<evidence type="ECO:0000313" key="1">
    <source>
        <dbReference type="EMBL" id="KAJ1366137.1"/>
    </source>
</evidence>
<comment type="caution">
    <text evidence="1">The sequence shown here is derived from an EMBL/GenBank/DDBJ whole genome shotgun (WGS) entry which is preliminary data.</text>
</comment>
<sequence length="64" mass="7232">MTKQKFSLLSELDEKQRTVEMHSTYNDMLDVAKEAPLFEARPNGAPSCGILTYIVRKGTYLASH</sequence>
<reference evidence="1" key="1">
    <citation type="submission" date="2021-06" db="EMBL/GenBank/DDBJ databases">
        <title>Parelaphostrongylus tenuis whole genome reference sequence.</title>
        <authorList>
            <person name="Garwood T.J."/>
            <person name="Larsen P.A."/>
            <person name="Fountain-Jones N.M."/>
            <person name="Garbe J.R."/>
            <person name="Macchietto M.G."/>
            <person name="Kania S.A."/>
            <person name="Gerhold R.W."/>
            <person name="Richards J.E."/>
            <person name="Wolf T.M."/>
        </authorList>
    </citation>
    <scope>NUCLEOTIDE SEQUENCE</scope>
    <source>
        <strain evidence="1">MNPRO001-30</strain>
        <tissue evidence="1">Meninges</tissue>
    </source>
</reference>
<protein>
    <submittedName>
        <fullName evidence="1">Uncharacterized protein</fullName>
    </submittedName>
</protein>